<dbReference type="Proteomes" id="UP001138757">
    <property type="component" value="Unassembled WGS sequence"/>
</dbReference>
<accession>A0A9X1DB56</accession>
<feature type="transmembrane region" description="Helical" evidence="1">
    <location>
        <begin position="43"/>
        <end position="63"/>
    </location>
</feature>
<dbReference type="AlphaFoldDB" id="A0A9X1DB56"/>
<dbReference type="RefSeq" id="WP_214622257.1">
    <property type="nucleotide sequence ID" value="NZ_JAHGAW010000003.1"/>
</dbReference>
<name>A0A9X1DB56_9SPHN</name>
<reference evidence="3" key="1">
    <citation type="submission" date="2021-05" db="EMBL/GenBank/DDBJ databases">
        <title>Genome of Sphingobium sp. strain.</title>
        <authorList>
            <person name="Fan R."/>
        </authorList>
    </citation>
    <scope>NUCLEOTIDE SEQUENCE</scope>
    <source>
        <strain evidence="3">H33</strain>
    </source>
</reference>
<comment type="caution">
    <text evidence="3">The sequence shown here is derived from an EMBL/GenBank/DDBJ whole genome shotgun (WGS) entry which is preliminary data.</text>
</comment>
<gene>
    <name evidence="3" type="ORF">KK488_06155</name>
</gene>
<evidence type="ECO:0000256" key="2">
    <source>
        <dbReference type="SAM" id="SignalP"/>
    </source>
</evidence>
<keyword evidence="2" id="KW-0732">Signal</keyword>
<feature type="chain" id="PRO_5040759959" evidence="2">
    <location>
        <begin position="26"/>
        <end position="71"/>
    </location>
</feature>
<proteinExistence type="predicted"/>
<organism evidence="3 4">
    <name type="scientific">Sphingobium nicotianae</name>
    <dbReference type="NCBI Taxonomy" id="2782607"/>
    <lineage>
        <taxon>Bacteria</taxon>
        <taxon>Pseudomonadati</taxon>
        <taxon>Pseudomonadota</taxon>
        <taxon>Alphaproteobacteria</taxon>
        <taxon>Sphingomonadales</taxon>
        <taxon>Sphingomonadaceae</taxon>
        <taxon>Sphingobium</taxon>
    </lineage>
</organism>
<evidence type="ECO:0000313" key="4">
    <source>
        <dbReference type="Proteomes" id="UP001138757"/>
    </source>
</evidence>
<keyword evidence="1" id="KW-0472">Membrane</keyword>
<evidence type="ECO:0000313" key="3">
    <source>
        <dbReference type="EMBL" id="MBT2186528.1"/>
    </source>
</evidence>
<keyword evidence="4" id="KW-1185">Reference proteome</keyword>
<dbReference type="EMBL" id="JAHGAW010000003">
    <property type="protein sequence ID" value="MBT2186528.1"/>
    <property type="molecule type" value="Genomic_DNA"/>
</dbReference>
<evidence type="ECO:0000256" key="1">
    <source>
        <dbReference type="SAM" id="Phobius"/>
    </source>
</evidence>
<feature type="signal peptide" evidence="2">
    <location>
        <begin position="1"/>
        <end position="25"/>
    </location>
</feature>
<protein>
    <submittedName>
        <fullName evidence="3">Uncharacterized protein</fullName>
    </submittedName>
</protein>
<keyword evidence="1" id="KW-1133">Transmembrane helix</keyword>
<sequence length="71" mass="7506">MTRRAARALLPFAAVLIGTATPGTAAAQRAPEPQQGSRGPDWLLLGVAGIAFVVGRAVIPRIYRRNGKTPR</sequence>
<keyword evidence="1" id="KW-0812">Transmembrane</keyword>